<dbReference type="AlphaFoldDB" id="A0AAE1Z7A0"/>
<comment type="caution">
    <text evidence="1">The sequence shown here is derived from an EMBL/GenBank/DDBJ whole genome shotgun (WGS) entry which is preliminary data.</text>
</comment>
<protein>
    <recommendedName>
        <fullName evidence="3">28S ribosomal protein S15, mitochondrial</fullName>
    </recommendedName>
</protein>
<name>A0AAE1Z7A0_SCHME</name>
<evidence type="ECO:0000313" key="1">
    <source>
        <dbReference type="EMBL" id="KAK4468875.1"/>
    </source>
</evidence>
<sequence length="326" mass="39226">MMLKPTSILWEFPTIHSLLTTLECKRNIHMTSLLKRWYVPFLRAPRVYNPSKKPLIYADDWENEPYKPKDRNEYIPFVKSLKDFQSLDERCKNLFTYSFAYKKQEYDENTIKTFEELGIEPTDDSLAAQVIRMTLGLRYRKWRLNEHPRCFTLRRATKCLMKARWRTLRLLRATNLSEFNRITAALKITGYQHIDPYKLGTNDPVVQRKLSVRKECYQRRLGKLAVFKTKLFASEEEFYKRKNALLSSLLTDVTLLIDPDSPDRKHKAESFMKQLFNEVVEERKLDVLKEPEDDRFAWYTKEADERERYMIQQARKLEKQQRKTRK</sequence>
<dbReference type="EMBL" id="JALJAT010000006">
    <property type="protein sequence ID" value="KAK4468875.1"/>
    <property type="molecule type" value="Genomic_DNA"/>
</dbReference>
<reference evidence="1" key="2">
    <citation type="journal article" date="2023" name="Infect Dis Poverty">
        <title>Chromosome-scale genome of the human blood fluke Schistosoma mekongi and its implications for public health.</title>
        <authorList>
            <person name="Zhou M."/>
            <person name="Xu L."/>
            <person name="Xu D."/>
            <person name="Chen W."/>
            <person name="Khan J."/>
            <person name="Hu Y."/>
            <person name="Huang H."/>
            <person name="Wei H."/>
            <person name="Zhang Y."/>
            <person name="Chusongsang P."/>
            <person name="Tanasarnprasert K."/>
            <person name="Hu X."/>
            <person name="Limpanont Y."/>
            <person name="Lv Z."/>
        </authorList>
    </citation>
    <scope>NUCLEOTIDE SEQUENCE</scope>
    <source>
        <strain evidence="1">LV_2022a</strain>
    </source>
</reference>
<reference evidence="1" key="1">
    <citation type="submission" date="2022-04" db="EMBL/GenBank/DDBJ databases">
        <authorList>
            <person name="Xu L."/>
            <person name="Lv Z."/>
        </authorList>
    </citation>
    <scope>NUCLEOTIDE SEQUENCE</scope>
    <source>
        <strain evidence="1">LV_2022a</strain>
    </source>
</reference>
<organism evidence="1 2">
    <name type="scientific">Schistosoma mekongi</name>
    <name type="common">Parasitic worm</name>
    <dbReference type="NCBI Taxonomy" id="38744"/>
    <lineage>
        <taxon>Eukaryota</taxon>
        <taxon>Metazoa</taxon>
        <taxon>Spiralia</taxon>
        <taxon>Lophotrochozoa</taxon>
        <taxon>Platyhelminthes</taxon>
        <taxon>Trematoda</taxon>
        <taxon>Digenea</taxon>
        <taxon>Strigeidida</taxon>
        <taxon>Schistosomatoidea</taxon>
        <taxon>Schistosomatidae</taxon>
        <taxon>Schistosoma</taxon>
    </lineage>
</organism>
<evidence type="ECO:0008006" key="3">
    <source>
        <dbReference type="Google" id="ProtNLM"/>
    </source>
</evidence>
<accession>A0AAE1Z7A0</accession>
<evidence type="ECO:0000313" key="2">
    <source>
        <dbReference type="Proteomes" id="UP001292079"/>
    </source>
</evidence>
<dbReference type="Proteomes" id="UP001292079">
    <property type="component" value="Unassembled WGS sequence"/>
</dbReference>
<proteinExistence type="predicted"/>
<gene>
    <name evidence="1" type="ORF">MN116_008038</name>
</gene>
<keyword evidence="2" id="KW-1185">Reference proteome</keyword>